<keyword evidence="3" id="KW-1185">Reference proteome</keyword>
<protein>
    <submittedName>
        <fullName evidence="2">Uncharacterized protein</fullName>
    </submittedName>
</protein>
<dbReference type="Gene3D" id="1.10.10.10">
    <property type="entry name" value="Winged helix-like DNA-binding domain superfamily/Winged helix DNA-binding domain"/>
    <property type="match status" value="1"/>
</dbReference>
<dbReference type="Pfam" id="PF11625">
    <property type="entry name" value="DUF3253"/>
    <property type="match status" value="1"/>
</dbReference>
<dbReference type="InterPro" id="IPR036388">
    <property type="entry name" value="WH-like_DNA-bd_sf"/>
</dbReference>
<evidence type="ECO:0000256" key="1">
    <source>
        <dbReference type="SAM" id="MobiDB-lite"/>
    </source>
</evidence>
<evidence type="ECO:0000313" key="3">
    <source>
        <dbReference type="Proteomes" id="UP000799436"/>
    </source>
</evidence>
<evidence type="ECO:0000313" key="2">
    <source>
        <dbReference type="EMBL" id="KAF2773863.1"/>
    </source>
</evidence>
<dbReference type="OrthoDB" id="2563170at2759"/>
<name>A0A6G1LLM3_9PEZI</name>
<feature type="compositionally biased region" description="Basic and acidic residues" evidence="1">
    <location>
        <begin position="117"/>
        <end position="129"/>
    </location>
</feature>
<dbReference type="InterPro" id="IPR021660">
    <property type="entry name" value="DUF3253"/>
</dbReference>
<accession>A0A6G1LLM3</accession>
<organism evidence="2 3">
    <name type="scientific">Teratosphaeria nubilosa</name>
    <dbReference type="NCBI Taxonomy" id="161662"/>
    <lineage>
        <taxon>Eukaryota</taxon>
        <taxon>Fungi</taxon>
        <taxon>Dikarya</taxon>
        <taxon>Ascomycota</taxon>
        <taxon>Pezizomycotina</taxon>
        <taxon>Dothideomycetes</taxon>
        <taxon>Dothideomycetidae</taxon>
        <taxon>Mycosphaerellales</taxon>
        <taxon>Teratosphaeriaceae</taxon>
        <taxon>Teratosphaeria</taxon>
    </lineage>
</organism>
<dbReference type="InterPro" id="IPR036390">
    <property type="entry name" value="WH_DNA-bd_sf"/>
</dbReference>
<proteinExistence type="predicted"/>
<dbReference type="Proteomes" id="UP000799436">
    <property type="component" value="Unassembled WGS sequence"/>
</dbReference>
<sequence>MSALYNWLWPAPKPGPARDIEVGHHKSVRAHFISLLDNTEPPDSFKISTVAQMLSPQDMTELGFEHWREVMPGLIDLAFEFRDLGDCDVIVKGRLAPDSATAEEVKGMEGPVRVRRKDYSGRTLHDRKPAATRSRW</sequence>
<gene>
    <name evidence="2" type="ORF">EJ03DRAFT_70659</name>
</gene>
<reference evidence="2" key="1">
    <citation type="journal article" date="2020" name="Stud. Mycol.">
        <title>101 Dothideomycetes genomes: a test case for predicting lifestyles and emergence of pathogens.</title>
        <authorList>
            <person name="Haridas S."/>
            <person name="Albert R."/>
            <person name="Binder M."/>
            <person name="Bloem J."/>
            <person name="Labutti K."/>
            <person name="Salamov A."/>
            <person name="Andreopoulos B."/>
            <person name="Baker S."/>
            <person name="Barry K."/>
            <person name="Bills G."/>
            <person name="Bluhm B."/>
            <person name="Cannon C."/>
            <person name="Castanera R."/>
            <person name="Culley D."/>
            <person name="Daum C."/>
            <person name="Ezra D."/>
            <person name="Gonzalez J."/>
            <person name="Henrissat B."/>
            <person name="Kuo A."/>
            <person name="Liang C."/>
            <person name="Lipzen A."/>
            <person name="Lutzoni F."/>
            <person name="Magnuson J."/>
            <person name="Mondo S."/>
            <person name="Nolan M."/>
            <person name="Ohm R."/>
            <person name="Pangilinan J."/>
            <person name="Park H.-J."/>
            <person name="Ramirez L."/>
            <person name="Alfaro M."/>
            <person name="Sun H."/>
            <person name="Tritt A."/>
            <person name="Yoshinaga Y."/>
            <person name="Zwiers L.-H."/>
            <person name="Turgeon B."/>
            <person name="Goodwin S."/>
            <person name="Spatafora J."/>
            <person name="Crous P."/>
            <person name="Grigoriev I."/>
        </authorList>
    </citation>
    <scope>NUCLEOTIDE SEQUENCE</scope>
    <source>
        <strain evidence="2">CBS 116005</strain>
    </source>
</reference>
<dbReference type="SUPFAM" id="SSF46785">
    <property type="entry name" value="Winged helix' DNA-binding domain"/>
    <property type="match status" value="1"/>
</dbReference>
<dbReference type="AlphaFoldDB" id="A0A6G1LLM3"/>
<dbReference type="EMBL" id="ML995809">
    <property type="protein sequence ID" value="KAF2773863.1"/>
    <property type="molecule type" value="Genomic_DNA"/>
</dbReference>
<feature type="region of interest" description="Disordered" evidence="1">
    <location>
        <begin position="117"/>
        <end position="136"/>
    </location>
</feature>